<name>F9Q3J5_STROR</name>
<dbReference type="PRINTS" id="PR01836">
    <property type="entry name" value="MGATPASE"/>
</dbReference>
<organism evidence="20 21">
    <name type="scientific">Streptococcus oralis SK313</name>
    <dbReference type="NCBI Taxonomy" id="1035190"/>
    <lineage>
        <taxon>Bacteria</taxon>
        <taxon>Bacillati</taxon>
        <taxon>Bacillota</taxon>
        <taxon>Bacilli</taxon>
        <taxon>Lactobacillales</taxon>
        <taxon>Streptococcaceae</taxon>
        <taxon>Streptococcus</taxon>
    </lineage>
</organism>
<dbReference type="Proteomes" id="UP000005621">
    <property type="component" value="Unassembled WGS sequence"/>
</dbReference>
<comment type="function">
    <text evidence="1">Mediates magnesium influx to the cytosol.</text>
</comment>
<dbReference type="PATRIC" id="fig|1035190.4.peg.1159"/>
<dbReference type="SFLD" id="SFLDG00002">
    <property type="entry name" value="C1.7:_P-type_atpase_like"/>
    <property type="match status" value="1"/>
</dbReference>
<evidence type="ECO:0000256" key="2">
    <source>
        <dbReference type="ARBA" id="ARBA00004429"/>
    </source>
</evidence>
<dbReference type="SUPFAM" id="SSF81665">
    <property type="entry name" value="Calcium ATPase, transmembrane domain M"/>
    <property type="match status" value="1"/>
</dbReference>
<dbReference type="SFLD" id="SFLDF00027">
    <property type="entry name" value="p-type_atpase"/>
    <property type="match status" value="1"/>
</dbReference>
<dbReference type="PANTHER" id="PTHR42861">
    <property type="entry name" value="CALCIUM-TRANSPORTING ATPASE"/>
    <property type="match status" value="1"/>
</dbReference>
<dbReference type="EC" id="7.2.2.14" evidence="4"/>
<dbReference type="PROSITE" id="PS00154">
    <property type="entry name" value="ATPASE_E1_E2"/>
    <property type="match status" value="1"/>
</dbReference>
<dbReference type="Pfam" id="PF00690">
    <property type="entry name" value="Cation_ATPase_N"/>
    <property type="match status" value="1"/>
</dbReference>
<keyword evidence="14 18" id="KW-1133">Transmembrane helix</keyword>
<dbReference type="GO" id="GO:0005886">
    <property type="term" value="C:plasma membrane"/>
    <property type="evidence" value="ECO:0007669"/>
    <property type="project" value="UniProtKB-SubCell"/>
</dbReference>
<evidence type="ECO:0000256" key="13">
    <source>
        <dbReference type="ARBA" id="ARBA00022967"/>
    </source>
</evidence>
<comment type="catalytic activity">
    <reaction evidence="17">
        <text>Mg(2+)(out) + ATP + H2O = Mg(2+)(in) + ADP + phosphate + H(+)</text>
        <dbReference type="Rhea" id="RHEA:10260"/>
        <dbReference type="ChEBI" id="CHEBI:15377"/>
        <dbReference type="ChEBI" id="CHEBI:15378"/>
        <dbReference type="ChEBI" id="CHEBI:18420"/>
        <dbReference type="ChEBI" id="CHEBI:30616"/>
        <dbReference type="ChEBI" id="CHEBI:43474"/>
        <dbReference type="ChEBI" id="CHEBI:456216"/>
        <dbReference type="EC" id="7.2.2.14"/>
    </reaction>
</comment>
<reference evidence="20 21" key="1">
    <citation type="submission" date="2011-07" db="EMBL/GenBank/DDBJ databases">
        <authorList>
            <person name="Harkins D.M."/>
            <person name="Madupu R."/>
            <person name="Durkin A.S."/>
            <person name="Torralba M."/>
            <person name="Methe B."/>
            <person name="Sutton G.G."/>
            <person name="Nelson K.E."/>
        </authorList>
    </citation>
    <scope>NUCLEOTIDE SEQUENCE [LARGE SCALE GENOMIC DNA]</scope>
    <source>
        <strain evidence="20 21">SK313</strain>
    </source>
</reference>
<dbReference type="InterPro" id="IPR036412">
    <property type="entry name" value="HAD-like_sf"/>
</dbReference>
<keyword evidence="20" id="KW-0378">Hydrolase</keyword>
<dbReference type="NCBIfam" id="TIGR01524">
    <property type="entry name" value="ATPase-IIIB_Mg"/>
    <property type="match status" value="1"/>
</dbReference>
<dbReference type="GO" id="GO:0005524">
    <property type="term" value="F:ATP binding"/>
    <property type="evidence" value="ECO:0007669"/>
    <property type="project" value="UniProtKB-KW"/>
</dbReference>
<feature type="domain" description="Cation-transporting P-type ATPase N-terminal" evidence="19">
    <location>
        <begin position="10"/>
        <end position="83"/>
    </location>
</feature>
<evidence type="ECO:0000256" key="11">
    <source>
        <dbReference type="ARBA" id="ARBA00022840"/>
    </source>
</evidence>
<dbReference type="AlphaFoldDB" id="F9Q3J5"/>
<keyword evidence="10" id="KW-0547">Nucleotide-binding</keyword>
<dbReference type="NCBIfam" id="TIGR01494">
    <property type="entry name" value="ATPase_P-type"/>
    <property type="match status" value="1"/>
</dbReference>
<evidence type="ECO:0000256" key="14">
    <source>
        <dbReference type="ARBA" id="ARBA00022989"/>
    </source>
</evidence>
<dbReference type="SUPFAM" id="SSF81653">
    <property type="entry name" value="Calcium ATPase, transduction domain A"/>
    <property type="match status" value="1"/>
</dbReference>
<evidence type="ECO:0000256" key="17">
    <source>
        <dbReference type="ARBA" id="ARBA00047295"/>
    </source>
</evidence>
<evidence type="ECO:0000256" key="5">
    <source>
        <dbReference type="ARBA" id="ARBA00013555"/>
    </source>
</evidence>
<dbReference type="InterPro" id="IPR023298">
    <property type="entry name" value="ATPase_P-typ_TM_dom_sf"/>
</dbReference>
<dbReference type="EMBL" id="AFUU01000003">
    <property type="protein sequence ID" value="EGV01971.1"/>
    <property type="molecule type" value="Genomic_DNA"/>
</dbReference>
<feature type="transmembrane region" description="Helical" evidence="18">
    <location>
        <begin position="63"/>
        <end position="84"/>
    </location>
</feature>
<comment type="caution">
    <text evidence="20">The sequence shown here is derived from an EMBL/GenBank/DDBJ whole genome shotgun (WGS) entry which is preliminary data.</text>
</comment>
<dbReference type="Pfam" id="PF00122">
    <property type="entry name" value="E1-E2_ATPase"/>
    <property type="match status" value="1"/>
</dbReference>
<dbReference type="Gene3D" id="3.40.50.1000">
    <property type="entry name" value="HAD superfamily/HAD-like"/>
    <property type="match status" value="1"/>
</dbReference>
<evidence type="ECO:0000256" key="1">
    <source>
        <dbReference type="ARBA" id="ARBA00003954"/>
    </source>
</evidence>
<dbReference type="Pfam" id="PF00689">
    <property type="entry name" value="Cation_ATPase_C"/>
    <property type="match status" value="1"/>
</dbReference>
<evidence type="ECO:0000256" key="12">
    <source>
        <dbReference type="ARBA" id="ARBA00022842"/>
    </source>
</evidence>
<feature type="transmembrane region" description="Helical" evidence="18">
    <location>
        <begin position="258"/>
        <end position="276"/>
    </location>
</feature>
<dbReference type="InterPro" id="IPR018303">
    <property type="entry name" value="ATPase_P-typ_P_site"/>
</dbReference>
<evidence type="ECO:0000313" key="21">
    <source>
        <dbReference type="Proteomes" id="UP000005621"/>
    </source>
</evidence>
<dbReference type="SFLD" id="SFLDS00003">
    <property type="entry name" value="Haloacid_Dehalogenase"/>
    <property type="match status" value="1"/>
</dbReference>
<keyword evidence="8" id="KW-0597">Phosphoprotein</keyword>
<keyword evidence="6" id="KW-1003">Cell membrane</keyword>
<sequence>MKTTKERLAAAIRTPLNETLSFYKTSLTGLTEEQVEENRDLYGENTITKGQEDSILKKIYESIINPFTIILLVIAMISMVTNVWLAKPGQEDPTTSIIIVVLVLISGGIRFVQELRSDKAATNLSKMIVNTATVIREDQSLEVAIEDLVVGDIVKLSAGDMIPADLLLIESRDFFVQQSGLTGESDSVEKLALSKMSQSNFDSLLEAEALAFMGTNVISGSAKALILAVGDDTMMGEIEQTLNTYDEPTSFERDMNSISWLLIRLMLVMVPIVFLSNGLTDGDWLEAGVFALSVGVGLTPEMLPMIITASLAKGSIIMAKEKVVIKKLNAIQDLGAIDILCTDKTGTLTQDEIVLEYPLDIHGDLDLSVLRRAYLNSYFQTGLKNLMDRAIISRTEKEAKEHAILQNLDTSFQKIDELPFDFERRRMSVIVKDENEAVSLVTKGALEEMLAISTHVEYQGQISPLTDDIRVEILKEVDQLNQQGLRVLGVAYKTGLKEGFAYSVEDEKEMILTGYLAFLDPPKPSAAPAIQALLEYGVQTKILTGDNEKVTQAVCEKVGLDVDQILLGSDIDAMTDEELSQAVEHVTVFAKLSPDQKARIILQIKSNGHCVGYMGDGINDAPSMKVADVGISVDTAVDIAKETADVILLDKDLMVLEKGLVEGRKVYANMTKYIKMTVSSNFGNILSLLVSGIFLPFLPMAPIHLIVLNLVYDLSCIALPFDNVDEDFLKHPHKWEAKSITRFMIWMGPISSAFDILTFILLYFVIVPMTTGQAYVHGAESATGFIILFQTGWFIESMWSQTMVIHMLRSAKLPFLQSRPSWLVLGTTLLAASFVTFLPYSSIAGLLHLTPLKPIYFLFLLLIIILYMISVTVVKRIYIKNLEVGYKLNLSRKSTKIAKKVKFFKNRSQVGCFLWYNRLN</sequence>
<evidence type="ECO:0000256" key="15">
    <source>
        <dbReference type="ARBA" id="ARBA00023136"/>
    </source>
</evidence>
<evidence type="ECO:0000256" key="3">
    <source>
        <dbReference type="ARBA" id="ARBA00008746"/>
    </source>
</evidence>
<feature type="transmembrane region" description="Helical" evidence="18">
    <location>
        <begin position="96"/>
        <end position="112"/>
    </location>
</feature>
<dbReference type="InterPro" id="IPR023214">
    <property type="entry name" value="HAD_sf"/>
</dbReference>
<dbReference type="SUPFAM" id="SSF56784">
    <property type="entry name" value="HAD-like"/>
    <property type="match status" value="1"/>
</dbReference>
<evidence type="ECO:0000256" key="6">
    <source>
        <dbReference type="ARBA" id="ARBA00022475"/>
    </source>
</evidence>
<dbReference type="InterPro" id="IPR001757">
    <property type="entry name" value="P_typ_ATPase"/>
</dbReference>
<dbReference type="Gene3D" id="1.20.1110.10">
    <property type="entry name" value="Calcium-transporting ATPase, transmembrane domain"/>
    <property type="match status" value="1"/>
</dbReference>
<dbReference type="Gene3D" id="3.40.1110.10">
    <property type="entry name" value="Calcium-transporting ATPase, cytoplasmic domain N"/>
    <property type="match status" value="1"/>
</dbReference>
<dbReference type="InterPro" id="IPR023299">
    <property type="entry name" value="ATPase_P-typ_cyto_dom_N"/>
</dbReference>
<dbReference type="InterPro" id="IPR006415">
    <property type="entry name" value="P-type_ATPase_IIIB"/>
</dbReference>
<dbReference type="InterPro" id="IPR059000">
    <property type="entry name" value="ATPase_P-type_domA"/>
</dbReference>
<feature type="transmembrane region" description="Helical" evidence="18">
    <location>
        <begin position="820"/>
        <end position="843"/>
    </location>
</feature>
<evidence type="ECO:0000313" key="20">
    <source>
        <dbReference type="EMBL" id="EGV01971.1"/>
    </source>
</evidence>
<comment type="similarity">
    <text evidence="3">Belongs to the cation transport ATPase (P-type) (TC 3.A.3) family. Type IIIB subfamily.</text>
</comment>
<keyword evidence="11" id="KW-0067">ATP-binding</keyword>
<evidence type="ECO:0000256" key="16">
    <source>
        <dbReference type="ARBA" id="ARBA00029806"/>
    </source>
</evidence>
<dbReference type="SMART" id="SM00831">
    <property type="entry name" value="Cation_ATPase_N"/>
    <property type="match status" value="1"/>
</dbReference>
<comment type="subcellular location">
    <subcellularLocation>
        <location evidence="2">Cell inner membrane</location>
        <topology evidence="2">Multi-pass membrane protein</topology>
    </subcellularLocation>
</comment>
<evidence type="ECO:0000256" key="9">
    <source>
        <dbReference type="ARBA" id="ARBA00022692"/>
    </source>
</evidence>
<feature type="transmembrane region" description="Helical" evidence="18">
    <location>
        <begin position="743"/>
        <end position="766"/>
    </location>
</feature>
<dbReference type="CDD" id="cd02077">
    <property type="entry name" value="P-type_ATPase_Mg"/>
    <property type="match status" value="1"/>
</dbReference>
<keyword evidence="12" id="KW-0460">Magnesium</keyword>
<dbReference type="InterPro" id="IPR004014">
    <property type="entry name" value="ATPase_P-typ_cation-transptr_N"/>
</dbReference>
<gene>
    <name evidence="20" type="primary">mgtA</name>
    <name evidence="20" type="ORF">HMPREF9950_1633</name>
</gene>
<proteinExistence type="inferred from homology"/>
<evidence type="ECO:0000259" key="19">
    <source>
        <dbReference type="SMART" id="SM00831"/>
    </source>
</evidence>
<dbReference type="InterPro" id="IPR006068">
    <property type="entry name" value="ATPase_P-typ_cation-transptr_C"/>
</dbReference>
<accession>F9Q3J5</accession>
<keyword evidence="9 18" id="KW-0812">Transmembrane</keyword>
<dbReference type="GO" id="GO:0015444">
    <property type="term" value="F:P-type magnesium transporter activity"/>
    <property type="evidence" value="ECO:0007669"/>
    <property type="project" value="UniProtKB-EC"/>
</dbReference>
<keyword evidence="7" id="KW-0997">Cell inner membrane</keyword>
<evidence type="ECO:0000256" key="8">
    <source>
        <dbReference type="ARBA" id="ARBA00022553"/>
    </source>
</evidence>
<evidence type="ECO:0000256" key="18">
    <source>
        <dbReference type="SAM" id="Phobius"/>
    </source>
</evidence>
<dbReference type="Pfam" id="PF13246">
    <property type="entry name" value="Cation_ATPase"/>
    <property type="match status" value="1"/>
</dbReference>
<feature type="transmembrane region" description="Helical" evidence="18">
    <location>
        <begin position="288"/>
        <end position="312"/>
    </location>
</feature>
<evidence type="ECO:0000256" key="7">
    <source>
        <dbReference type="ARBA" id="ARBA00022519"/>
    </source>
</evidence>
<keyword evidence="15 18" id="KW-0472">Membrane</keyword>
<dbReference type="InterPro" id="IPR008250">
    <property type="entry name" value="ATPase_P-typ_transduc_dom_A_sf"/>
</dbReference>
<feature type="transmembrane region" description="Helical" evidence="18">
    <location>
        <begin position="855"/>
        <end position="874"/>
    </location>
</feature>
<dbReference type="GO" id="GO:0016887">
    <property type="term" value="F:ATP hydrolysis activity"/>
    <property type="evidence" value="ECO:0007669"/>
    <property type="project" value="InterPro"/>
</dbReference>
<keyword evidence="13" id="KW-1278">Translocase</keyword>
<dbReference type="Gene3D" id="2.70.150.10">
    <property type="entry name" value="Calcium-transporting ATPase, cytoplasmic transduction domain A"/>
    <property type="match status" value="1"/>
</dbReference>
<evidence type="ECO:0000256" key="4">
    <source>
        <dbReference type="ARBA" id="ARBA00012786"/>
    </source>
</evidence>
<protein>
    <recommendedName>
        <fullName evidence="5">Magnesium-transporting ATPase, P-type 1</fullName>
        <ecNumber evidence="4">7.2.2.14</ecNumber>
    </recommendedName>
    <alternativeName>
        <fullName evidence="16">Mg(2+) transport ATPase, P-type 1</fullName>
    </alternativeName>
</protein>
<dbReference type="InterPro" id="IPR044492">
    <property type="entry name" value="P_typ_ATPase_HD_dom"/>
</dbReference>
<dbReference type="NCBIfam" id="NF011702">
    <property type="entry name" value="PRK15122.1"/>
    <property type="match status" value="1"/>
</dbReference>
<evidence type="ECO:0000256" key="10">
    <source>
        <dbReference type="ARBA" id="ARBA00022741"/>
    </source>
</evidence>